<feature type="compositionally biased region" description="Basic and acidic residues" evidence="1">
    <location>
        <begin position="241"/>
        <end position="266"/>
    </location>
</feature>
<feature type="compositionally biased region" description="Basic and acidic residues" evidence="1">
    <location>
        <begin position="457"/>
        <end position="476"/>
    </location>
</feature>
<dbReference type="Proteomes" id="UP001141434">
    <property type="component" value="Unassembled WGS sequence"/>
</dbReference>
<evidence type="ECO:0000256" key="1">
    <source>
        <dbReference type="SAM" id="MobiDB-lite"/>
    </source>
</evidence>
<evidence type="ECO:0000313" key="4">
    <source>
        <dbReference type="Proteomes" id="UP001141434"/>
    </source>
</evidence>
<keyword evidence="4" id="KW-1185">Reference proteome</keyword>
<dbReference type="PANTHER" id="PTHR42081:SF1">
    <property type="entry name" value="ZINC FINGER PROTEIN DHHC DOMAIN CONTAINING PROTEIN"/>
    <property type="match status" value="1"/>
</dbReference>
<dbReference type="OrthoDB" id="5418088at2759"/>
<feature type="compositionally biased region" description="Basic and acidic residues" evidence="1">
    <location>
        <begin position="591"/>
        <end position="630"/>
    </location>
</feature>
<feature type="compositionally biased region" description="Basic and acidic residues" evidence="1">
    <location>
        <begin position="343"/>
        <end position="364"/>
    </location>
</feature>
<dbReference type="PANTHER" id="PTHR42081">
    <property type="entry name" value="ZINC FINGER PROTEIN DHHC DOMAIN CONTAINING PROTEIN"/>
    <property type="match status" value="1"/>
</dbReference>
<dbReference type="AlphaFoldDB" id="A0A9W9KFV5"/>
<feature type="domain" description="DUF8035" evidence="2">
    <location>
        <begin position="666"/>
        <end position="719"/>
    </location>
</feature>
<feature type="compositionally biased region" description="Basic residues" evidence="1">
    <location>
        <begin position="579"/>
        <end position="588"/>
    </location>
</feature>
<feature type="compositionally biased region" description="Basic and acidic residues" evidence="1">
    <location>
        <begin position="714"/>
        <end position="744"/>
    </location>
</feature>
<dbReference type="RefSeq" id="XP_056513936.1">
    <property type="nucleotide sequence ID" value="XM_056652869.1"/>
</dbReference>
<name>A0A9W9KFV5_9EURO</name>
<sequence length="798" mass="90961">MGSSDHYRTLSPGAGRSHMVDPMRASTGMVQLGSSQDPYETARRYDYDEYPSDVGYGSAYRHRPSRSSMLEARPVASQTYRDPNQATKKRTEYSVQPSRHRSNTTSAADYETPLRLAVPSSSHPRHSQVMSASPQRSASPLPYDSAHYLASTSQSGGRHRRMYSTDYASDTGRLDPRDSKARVGHGAHRVHPAPGRRRYPPYTGLKKGDDIDDYDAYSYTTPREQFDRDYPVRPRHPRGGYTKDRPLSMTGMEDHLQWPSRKEPRSHGPPPTSRGLDKLDQRDGGPRGLVHDADNVREMHKPKGDHHDRALVVVPHDSDFGYSSRHDDYSDGRRRHRPRRPHHDREFDRAHEDDRHSKPHDMKKALPGLGTAALGAGYSDLSDYDHRPARRSHRRLRDDEHYKDPRLSSRGLTDDVPSPEKSKQLYLESGDSHRRRRSRKPSRRAAESDSDALTSDEDLRNYRREPAALDKGDPDSGGHGLPPRSHRRPHNPEHDNDPAHSSPRGPTDGGPPSPDQNKQLYLEPGDTRRPRRRSRRRVESDLDAYSSDEDLRNYRGEAPATTRRRHSSTDTSSKDRSRSRSRRHRSSRPQRLLEDDRRRRESRHSPRDDRTGDGRRPVTVEPPASKEPEAAPKGILKAPRESFPEEPNPVREGVAPLNKKGIPPGARWTKVDRRLVNPAALEAGNERFEERSEYVIVLRVLSKEEIQAYAVKTQEIRDARHKEYLHDKRRRRDESRRHGRHDDFSSDDEDEDDGAPRQIEAPPTPAPESENLALPSRPRAPSNSPDDERPILNAPAQG</sequence>
<feature type="compositionally biased region" description="Basic residues" evidence="1">
    <location>
        <begin position="333"/>
        <end position="342"/>
    </location>
</feature>
<accession>A0A9W9KFV5</accession>
<feature type="compositionally biased region" description="Basic residues" evidence="1">
    <location>
        <begin position="182"/>
        <end position="199"/>
    </location>
</feature>
<feature type="compositionally biased region" description="Basic and acidic residues" evidence="1">
    <location>
        <begin position="396"/>
        <end position="407"/>
    </location>
</feature>
<feature type="compositionally biased region" description="Polar residues" evidence="1">
    <location>
        <begin position="76"/>
        <end position="86"/>
    </location>
</feature>
<dbReference type="EMBL" id="JAPMSZ010000004">
    <property type="protein sequence ID" value="KAJ5104940.1"/>
    <property type="molecule type" value="Genomic_DNA"/>
</dbReference>
<feature type="compositionally biased region" description="Basic and acidic residues" evidence="1">
    <location>
        <begin position="172"/>
        <end position="181"/>
    </location>
</feature>
<feature type="compositionally biased region" description="Polar residues" evidence="1">
    <location>
        <begin position="28"/>
        <end position="38"/>
    </location>
</feature>
<dbReference type="Pfam" id="PF26118">
    <property type="entry name" value="DUF8035"/>
    <property type="match status" value="1"/>
</dbReference>
<comment type="caution">
    <text evidence="3">The sequence shown here is derived from an EMBL/GenBank/DDBJ whole genome shotgun (WGS) entry which is preliminary data.</text>
</comment>
<feature type="compositionally biased region" description="Basic residues" evidence="1">
    <location>
        <begin position="433"/>
        <end position="443"/>
    </location>
</feature>
<feature type="compositionally biased region" description="Polar residues" evidence="1">
    <location>
        <begin position="128"/>
        <end position="138"/>
    </location>
</feature>
<feature type="compositionally biased region" description="Basic and acidic residues" evidence="1">
    <location>
        <begin position="275"/>
        <end position="332"/>
    </location>
</feature>
<feature type="compositionally biased region" description="Polar residues" evidence="1">
    <location>
        <begin position="93"/>
        <end position="107"/>
    </location>
</feature>
<organism evidence="3 4">
    <name type="scientific">Penicillium alfredii</name>
    <dbReference type="NCBI Taxonomy" id="1506179"/>
    <lineage>
        <taxon>Eukaryota</taxon>
        <taxon>Fungi</taxon>
        <taxon>Dikarya</taxon>
        <taxon>Ascomycota</taxon>
        <taxon>Pezizomycotina</taxon>
        <taxon>Eurotiomycetes</taxon>
        <taxon>Eurotiomycetidae</taxon>
        <taxon>Eurotiales</taxon>
        <taxon>Aspergillaceae</taxon>
        <taxon>Penicillium</taxon>
    </lineage>
</organism>
<dbReference type="GeneID" id="81392037"/>
<feature type="compositionally biased region" description="Low complexity" evidence="1">
    <location>
        <begin position="365"/>
        <end position="377"/>
    </location>
</feature>
<feature type="region of interest" description="Disordered" evidence="1">
    <location>
        <begin position="713"/>
        <end position="798"/>
    </location>
</feature>
<gene>
    <name evidence="3" type="ORF">NUU61_002287</name>
</gene>
<feature type="region of interest" description="Disordered" evidence="1">
    <location>
        <begin position="1"/>
        <end position="666"/>
    </location>
</feature>
<dbReference type="InterPro" id="IPR058348">
    <property type="entry name" value="DUF8035"/>
</dbReference>
<reference evidence="3" key="2">
    <citation type="journal article" date="2023" name="IMA Fungus">
        <title>Comparative genomic study of the Penicillium genus elucidates a diverse pangenome and 15 lateral gene transfer events.</title>
        <authorList>
            <person name="Petersen C."/>
            <person name="Sorensen T."/>
            <person name="Nielsen M.R."/>
            <person name="Sondergaard T.E."/>
            <person name="Sorensen J.L."/>
            <person name="Fitzpatrick D.A."/>
            <person name="Frisvad J.C."/>
            <person name="Nielsen K.L."/>
        </authorList>
    </citation>
    <scope>NUCLEOTIDE SEQUENCE</scope>
    <source>
        <strain evidence="3">IBT 34128</strain>
    </source>
</reference>
<evidence type="ECO:0000313" key="3">
    <source>
        <dbReference type="EMBL" id="KAJ5104940.1"/>
    </source>
</evidence>
<evidence type="ECO:0000259" key="2">
    <source>
        <dbReference type="Pfam" id="PF26118"/>
    </source>
</evidence>
<reference evidence="3" key="1">
    <citation type="submission" date="2022-11" db="EMBL/GenBank/DDBJ databases">
        <authorList>
            <person name="Petersen C."/>
        </authorList>
    </citation>
    <scope>NUCLEOTIDE SEQUENCE</scope>
    <source>
        <strain evidence="3">IBT 34128</strain>
    </source>
</reference>
<protein>
    <recommendedName>
        <fullName evidence="2">DUF8035 domain-containing protein</fullName>
    </recommendedName>
</protein>
<proteinExistence type="predicted"/>